<dbReference type="InterPro" id="IPR029063">
    <property type="entry name" value="SAM-dependent_MTases_sf"/>
</dbReference>
<dbReference type="CDD" id="cd02440">
    <property type="entry name" value="AdoMet_MTases"/>
    <property type="match status" value="1"/>
</dbReference>
<evidence type="ECO:0000256" key="1">
    <source>
        <dbReference type="ARBA" id="ARBA00022603"/>
    </source>
</evidence>
<organism evidence="4 5">
    <name type="scientific">Rossellomorea marisflavi</name>
    <dbReference type="NCBI Taxonomy" id="189381"/>
    <lineage>
        <taxon>Bacteria</taxon>
        <taxon>Bacillati</taxon>
        <taxon>Bacillota</taxon>
        <taxon>Bacilli</taxon>
        <taxon>Bacillales</taxon>
        <taxon>Bacillaceae</taxon>
        <taxon>Rossellomorea</taxon>
    </lineage>
</organism>
<dbReference type="PATRIC" id="fig|189381.10.peg.805"/>
<dbReference type="PANTHER" id="PTHR10509:SF14">
    <property type="entry name" value="CAFFEOYL-COA O-METHYLTRANSFERASE 3-RELATED"/>
    <property type="match status" value="1"/>
</dbReference>
<dbReference type="RefSeq" id="WP_048005241.1">
    <property type="nucleotide sequence ID" value="NZ_JBLGCT010000001.1"/>
</dbReference>
<keyword evidence="1 4" id="KW-0489">Methyltransferase</keyword>
<dbReference type="PROSITE" id="PS51682">
    <property type="entry name" value="SAM_OMT_I"/>
    <property type="match status" value="1"/>
</dbReference>
<evidence type="ECO:0000256" key="2">
    <source>
        <dbReference type="ARBA" id="ARBA00022679"/>
    </source>
</evidence>
<dbReference type="InterPro" id="IPR002935">
    <property type="entry name" value="SAM_O-MeTrfase"/>
</dbReference>
<gene>
    <name evidence="4" type="ORF">AV649_15450</name>
</gene>
<accession>A0A0J5SC24</accession>
<dbReference type="GO" id="GO:0032259">
    <property type="term" value="P:methylation"/>
    <property type="evidence" value="ECO:0007669"/>
    <property type="project" value="UniProtKB-KW"/>
</dbReference>
<dbReference type="InterPro" id="IPR050362">
    <property type="entry name" value="Cation-dep_OMT"/>
</dbReference>
<evidence type="ECO:0000313" key="5">
    <source>
        <dbReference type="Proteomes" id="UP000076510"/>
    </source>
</evidence>
<dbReference type="SUPFAM" id="SSF53335">
    <property type="entry name" value="S-adenosyl-L-methionine-dependent methyltransferases"/>
    <property type="match status" value="1"/>
</dbReference>
<proteinExistence type="predicted"/>
<evidence type="ECO:0000256" key="3">
    <source>
        <dbReference type="ARBA" id="ARBA00022691"/>
    </source>
</evidence>
<dbReference type="OrthoDB" id="9799672at2"/>
<dbReference type="AlphaFoldDB" id="A0A0J5SC24"/>
<dbReference type="GO" id="GO:0008757">
    <property type="term" value="F:S-adenosylmethionine-dependent methyltransferase activity"/>
    <property type="evidence" value="ECO:0007669"/>
    <property type="project" value="TreeGrafter"/>
</dbReference>
<dbReference type="PANTHER" id="PTHR10509">
    <property type="entry name" value="O-METHYLTRANSFERASE-RELATED"/>
    <property type="match status" value="1"/>
</dbReference>
<name>A0A0J5SC24_9BACI</name>
<sequence>MGSELWNEVDQYFARKLLGDDELERVLQANREAGLPEIDVSPLQGKFLTLMAQMKGAKRVLEIGTLGGYSTICLAKGIGVDGRVTTLEVDQAHALIAEGNIRRAGFHEQVEVLVGSALDTLPKLKEAGHVFDLVFIDADKENNPRYLEWALALTTSGSVIIADNVVRNGEVVDAASTDERVIGIREYMDLAQRDPRIESTAIQTVGSKGYDGLVISIVK</sequence>
<dbReference type="GO" id="GO:0008171">
    <property type="term" value="F:O-methyltransferase activity"/>
    <property type="evidence" value="ECO:0007669"/>
    <property type="project" value="InterPro"/>
</dbReference>
<protein>
    <submittedName>
        <fullName evidence="4">Methyltransferase</fullName>
    </submittedName>
</protein>
<dbReference type="Pfam" id="PF01596">
    <property type="entry name" value="Methyltransf_3"/>
    <property type="match status" value="1"/>
</dbReference>
<reference evidence="5" key="1">
    <citation type="submission" date="2016-01" db="EMBL/GenBank/DDBJ databases">
        <title>Whole genome sequencing of Bhargavaea cecembensis T14.</title>
        <authorList>
            <person name="Hong K.W."/>
        </authorList>
    </citation>
    <scope>NUCLEOTIDE SEQUENCE [LARGE SCALE GENOMIC DNA]</scope>
    <source>
        <strain evidence="5">M19</strain>
    </source>
</reference>
<keyword evidence="3" id="KW-0949">S-adenosyl-L-methionine</keyword>
<dbReference type="EMBL" id="LQQY01000009">
    <property type="protein sequence ID" value="KZE50780.1"/>
    <property type="molecule type" value="Genomic_DNA"/>
</dbReference>
<evidence type="ECO:0000313" key="4">
    <source>
        <dbReference type="EMBL" id="KZE50780.1"/>
    </source>
</evidence>
<comment type="caution">
    <text evidence="4">The sequence shown here is derived from an EMBL/GenBank/DDBJ whole genome shotgun (WGS) entry which is preliminary data.</text>
</comment>
<keyword evidence="2 4" id="KW-0808">Transferase</keyword>
<dbReference type="Gene3D" id="3.40.50.150">
    <property type="entry name" value="Vaccinia Virus protein VP39"/>
    <property type="match status" value="1"/>
</dbReference>
<dbReference type="Proteomes" id="UP000076510">
    <property type="component" value="Unassembled WGS sequence"/>
</dbReference>